<dbReference type="RefSeq" id="WP_220589690.1">
    <property type="nucleotide sequence ID" value="NZ_RKLQ01000004.1"/>
</dbReference>
<dbReference type="EMBL" id="RKLQ01000004">
    <property type="protein sequence ID" value="MBX0305454.1"/>
    <property type="molecule type" value="Genomic_DNA"/>
</dbReference>
<feature type="transmembrane region" description="Helical" evidence="1">
    <location>
        <begin position="144"/>
        <end position="167"/>
    </location>
</feature>
<feature type="transmembrane region" description="Helical" evidence="1">
    <location>
        <begin position="52"/>
        <end position="74"/>
    </location>
</feature>
<keyword evidence="3" id="KW-1185">Reference proteome</keyword>
<keyword evidence="1" id="KW-0472">Membrane</keyword>
<dbReference type="AlphaFoldDB" id="A0A8J7YLL2"/>
<keyword evidence="1" id="KW-0812">Transmembrane</keyword>
<feature type="transmembrane region" description="Helical" evidence="1">
    <location>
        <begin position="111"/>
        <end position="132"/>
    </location>
</feature>
<protein>
    <recommendedName>
        <fullName evidence="4">Yip1 domain-containing protein</fullName>
    </recommendedName>
</protein>
<evidence type="ECO:0008006" key="4">
    <source>
        <dbReference type="Google" id="ProtNLM"/>
    </source>
</evidence>
<evidence type="ECO:0000256" key="1">
    <source>
        <dbReference type="SAM" id="Phobius"/>
    </source>
</evidence>
<accession>A0A8J7YLL2</accession>
<evidence type="ECO:0000313" key="2">
    <source>
        <dbReference type="EMBL" id="MBX0305454.1"/>
    </source>
</evidence>
<feature type="transmembrane region" description="Helical" evidence="1">
    <location>
        <begin position="20"/>
        <end position="40"/>
    </location>
</feature>
<gene>
    <name evidence="2" type="ORF">EGD98_17480</name>
</gene>
<keyword evidence="1" id="KW-1133">Transmembrane helix</keyword>
<reference evidence="2" key="1">
    <citation type="submission" date="2021-06" db="EMBL/GenBank/DDBJ databases">
        <title>Halomicroarcula sp. F24A a new haloarchaeum isolated from saline soil.</title>
        <authorList>
            <person name="Duran-Viseras A."/>
            <person name="Sanchez-Porro C."/>
            <person name="Ventosa A."/>
        </authorList>
    </citation>
    <scope>NUCLEOTIDE SEQUENCE</scope>
    <source>
        <strain evidence="2">F24A</strain>
    </source>
</reference>
<dbReference type="Proteomes" id="UP000783863">
    <property type="component" value="Unassembled WGS sequence"/>
</dbReference>
<evidence type="ECO:0000313" key="3">
    <source>
        <dbReference type="Proteomes" id="UP000783863"/>
    </source>
</evidence>
<proteinExistence type="predicted"/>
<name>A0A8J7YLL2_9EURY</name>
<sequence length="168" mass="17584">MSSVDGLVAPAEALATIANVLGYYGTLIALIVGLVGWVSATRDPERQVRFRGMAIAGALGHLVIIGVEALYATIRFIMGTEFLPDGWPYGASLSASGENDLILLSEALSGLLYHLGLAIFIIGITAWAFGHIGREGSLRSNTGVTLGLVMIATSIGGNLFSVFAYILL</sequence>
<comment type="caution">
    <text evidence="2">The sequence shown here is derived from an EMBL/GenBank/DDBJ whole genome shotgun (WGS) entry which is preliminary data.</text>
</comment>
<organism evidence="2 3">
    <name type="scientific">Haloarcula salinisoli</name>
    <dbReference type="NCBI Taxonomy" id="2487746"/>
    <lineage>
        <taxon>Archaea</taxon>
        <taxon>Methanobacteriati</taxon>
        <taxon>Methanobacteriota</taxon>
        <taxon>Stenosarchaea group</taxon>
        <taxon>Halobacteria</taxon>
        <taxon>Halobacteriales</taxon>
        <taxon>Haloarculaceae</taxon>
        <taxon>Haloarcula</taxon>
    </lineage>
</organism>